<dbReference type="PANTHER" id="PTHR16305:SF35">
    <property type="entry name" value="TRANSCRIPTIONAL ACTIVATOR DOMAIN"/>
    <property type="match status" value="1"/>
</dbReference>
<evidence type="ECO:0000256" key="1">
    <source>
        <dbReference type="ARBA" id="ARBA00022741"/>
    </source>
</evidence>
<dbReference type="SUPFAM" id="SSF48452">
    <property type="entry name" value="TPR-like"/>
    <property type="match status" value="2"/>
</dbReference>
<accession>A0A1U9QTZ0</accession>
<dbReference type="Gene3D" id="1.25.40.10">
    <property type="entry name" value="Tetratricopeptide repeat domain"/>
    <property type="match status" value="1"/>
</dbReference>
<evidence type="ECO:0000256" key="3">
    <source>
        <dbReference type="SAM" id="Coils"/>
    </source>
</evidence>
<proteinExistence type="predicted"/>
<dbReference type="GO" id="GO:0005524">
    <property type="term" value="F:ATP binding"/>
    <property type="evidence" value="ECO:0007669"/>
    <property type="project" value="UniProtKB-KW"/>
</dbReference>
<dbReference type="InterPro" id="IPR003593">
    <property type="entry name" value="AAA+_ATPase"/>
</dbReference>
<dbReference type="PANTHER" id="PTHR16305">
    <property type="entry name" value="TESTICULAR SOLUBLE ADENYLYL CYCLASE"/>
    <property type="match status" value="1"/>
</dbReference>
<dbReference type="InterPro" id="IPR011990">
    <property type="entry name" value="TPR-like_helical_dom_sf"/>
</dbReference>
<dbReference type="EMBL" id="CP018047">
    <property type="protein sequence ID" value="AQU67539.1"/>
    <property type="molecule type" value="Genomic_DNA"/>
</dbReference>
<evidence type="ECO:0000259" key="5">
    <source>
        <dbReference type="SMART" id="SM00382"/>
    </source>
</evidence>
<dbReference type="GO" id="GO:0005737">
    <property type="term" value="C:cytoplasm"/>
    <property type="evidence" value="ECO:0007669"/>
    <property type="project" value="TreeGrafter"/>
</dbReference>
<evidence type="ECO:0000256" key="2">
    <source>
        <dbReference type="ARBA" id="ARBA00022840"/>
    </source>
</evidence>
<protein>
    <submittedName>
        <fullName evidence="6">ATPase</fullName>
    </submittedName>
</protein>
<evidence type="ECO:0000313" key="6">
    <source>
        <dbReference type="EMBL" id="AQU67539.1"/>
    </source>
</evidence>
<dbReference type="Pfam" id="PF13191">
    <property type="entry name" value="AAA_16"/>
    <property type="match status" value="1"/>
</dbReference>
<dbReference type="AlphaFoldDB" id="A0A1U9QTZ0"/>
<sequence>MVMTPALIGRDHPAGVLRAEIGRATDSHGGLVLVAGEAGIGKTTLVTAVALEARQRGALVLGGSCWEGSAPGYWPWVQVVRGMRRGLGEDEWAKAEEAAGGRLAVLLGEAAGDDEAKDAFSVYDAVTTALVTVSQDRPVVVVLDDLHWADTASLRLLEFAAQHAWFERLLLIGTYRDVEVEAPGHPLQQLILPLVARATTAVTLTGLDRDDVGALLALTTGREPEPALVDEVHSRTGGNPFFVEQTARLWHGGSPVSTIAPGVREAVRRRLSILPKPVGDLLVTASVLGREFHRQVLAAATSAPVPHVDRLLDRAVSARLVVTRGGGRFAFAHDLVRETLYESLEEADAARLHGAVVRALDTAPALSEKIVPADLARHAHLAGGTVDRGHRIDLLLAAARDASSRLAVDEAVGHFRRALEVAETSGEGDPRRAVLIALDLAGELRHHGMDEEARRYYDRAVTPARELGDPELLTRVALTLHQQQDLPGHGSQTGELLHEAYRALFGDGAEGGSAGTDASGGGGAGRNEMERMAQDLAVRATDLARRDDDDEALAFSLWARHDTIWGLGTSDERLALTTEMSTVARRTQNLDMEVHASAMRWVTLLEMGDPRYLGQLRTYAGVAERTGKRRYELGKTLDLGIVAALNGDFDQAEKWYTDTLEAVPDQAAYGYLTAHLRWALHMTRGRYDEADAVTRGLDGVDSFYPLLLDGISAIERGDTARALRLLQEVSDRPEPVSRVFAPLRFRLLAHTAAASGDPALIAEARGALGAHSGRWLVALYGCDISGPVDLWLGLLDAAEGHWDAAVASFTAACDSAERLQARPWSLRAGLALADALRARGGAGDAAAEASLRTRTARAARAMGLRHLDRRVPVVEGAVDEPGSAGSPDPPDPDTRRGPWVRGPWADGAGPRGPGRPDGVPGGGAGGRTDRAGVGTGAAPEEAQPVMSGAEFRRDGAVWALAFDGRAVHVPDAKGLRDLHELVSHPGTDFPAVRLLSPDGGETAVAAHAMGGDPVLDERAKAEYRRRLDQLDQEIDRAGERGDDARAAAYDRERQALLDELRTAAGLGGRTRRLGDEAERARKTVTARIRDTLRKLDALHPELAAHLRKSVTTGATCAYRPERTEGDTSGALNWQL</sequence>
<dbReference type="InterPro" id="IPR041664">
    <property type="entry name" value="AAA_16"/>
</dbReference>
<keyword evidence="7" id="KW-1185">Reference proteome</keyword>
<dbReference type="GO" id="GO:0004016">
    <property type="term" value="F:adenylate cyclase activity"/>
    <property type="evidence" value="ECO:0007669"/>
    <property type="project" value="TreeGrafter"/>
</dbReference>
<reference evidence="6 7" key="1">
    <citation type="submission" date="2016-11" db="EMBL/GenBank/DDBJ databases">
        <title>Complete genome sequence of Streptomyces niveus SCSIO 3406.</title>
        <authorList>
            <person name="Zhu Q."/>
            <person name="Cheng W."/>
            <person name="Song Y."/>
            <person name="Li Q."/>
            <person name="Ju J."/>
        </authorList>
    </citation>
    <scope>NUCLEOTIDE SEQUENCE [LARGE SCALE GENOMIC DNA]</scope>
    <source>
        <strain evidence="6 7">SCSIO 3406</strain>
    </source>
</reference>
<keyword evidence="1" id="KW-0547">Nucleotide-binding</keyword>
<dbReference type="SUPFAM" id="SSF52540">
    <property type="entry name" value="P-loop containing nucleoside triphosphate hydrolases"/>
    <property type="match status" value="1"/>
</dbReference>
<feature type="domain" description="AAA+ ATPase" evidence="5">
    <location>
        <begin position="28"/>
        <end position="326"/>
    </location>
</feature>
<dbReference type="KEGG" id="snw:BBN63_16120"/>
<dbReference type="Proteomes" id="UP000189677">
    <property type="component" value="Chromosome"/>
</dbReference>
<name>A0A1U9QTZ0_STRNV</name>
<keyword evidence="3" id="KW-0175">Coiled coil</keyword>
<keyword evidence="2" id="KW-0067">ATP-binding</keyword>
<feature type="coiled-coil region" evidence="3">
    <location>
        <begin position="1020"/>
        <end position="1047"/>
    </location>
</feature>
<organism evidence="6 7">
    <name type="scientific">Streptomyces niveus</name>
    <name type="common">Streptomyces spheroides</name>
    <dbReference type="NCBI Taxonomy" id="193462"/>
    <lineage>
        <taxon>Bacteria</taxon>
        <taxon>Bacillati</taxon>
        <taxon>Actinomycetota</taxon>
        <taxon>Actinomycetes</taxon>
        <taxon>Kitasatosporales</taxon>
        <taxon>Streptomycetaceae</taxon>
        <taxon>Streptomyces</taxon>
    </lineage>
</organism>
<feature type="region of interest" description="Disordered" evidence="4">
    <location>
        <begin position="873"/>
        <end position="947"/>
    </location>
</feature>
<evidence type="ECO:0000256" key="4">
    <source>
        <dbReference type="SAM" id="MobiDB-lite"/>
    </source>
</evidence>
<gene>
    <name evidence="6" type="ORF">BBN63_16120</name>
</gene>
<evidence type="ECO:0000313" key="7">
    <source>
        <dbReference type="Proteomes" id="UP000189677"/>
    </source>
</evidence>
<dbReference type="InterPro" id="IPR027417">
    <property type="entry name" value="P-loop_NTPase"/>
</dbReference>
<dbReference type="SMART" id="SM00382">
    <property type="entry name" value="AAA"/>
    <property type="match status" value="1"/>
</dbReference>